<dbReference type="AlphaFoldDB" id="A0A397SS76"/>
<dbReference type="EMBL" id="QKYT01000257">
    <property type="protein sequence ID" value="RIA88562.1"/>
    <property type="molecule type" value="Genomic_DNA"/>
</dbReference>
<dbReference type="Proteomes" id="UP000265703">
    <property type="component" value="Unassembled WGS sequence"/>
</dbReference>
<reference evidence="1 2" key="1">
    <citation type="submission" date="2018-06" db="EMBL/GenBank/DDBJ databases">
        <title>Comparative genomics reveals the genomic features of Rhizophagus irregularis, R. cerebriforme, R. diaphanum and Gigaspora rosea, and their symbiotic lifestyle signature.</title>
        <authorList>
            <person name="Morin E."/>
            <person name="San Clemente H."/>
            <person name="Chen E.C.H."/>
            <person name="De La Providencia I."/>
            <person name="Hainaut M."/>
            <person name="Kuo A."/>
            <person name="Kohler A."/>
            <person name="Murat C."/>
            <person name="Tang N."/>
            <person name="Roy S."/>
            <person name="Loubradou J."/>
            <person name="Henrissat B."/>
            <person name="Grigoriev I.V."/>
            <person name="Corradi N."/>
            <person name="Roux C."/>
            <person name="Martin F.M."/>
        </authorList>
    </citation>
    <scope>NUCLEOTIDE SEQUENCE [LARGE SCALE GENOMIC DNA]</scope>
    <source>
        <strain evidence="1 2">DAOM 227022</strain>
    </source>
</reference>
<comment type="caution">
    <text evidence="1">The sequence shown here is derived from an EMBL/GenBank/DDBJ whole genome shotgun (WGS) entry which is preliminary data.</text>
</comment>
<accession>A0A397SS76</accession>
<evidence type="ECO:0000313" key="1">
    <source>
        <dbReference type="EMBL" id="RIA88562.1"/>
    </source>
</evidence>
<gene>
    <name evidence="1" type="ORF">C1645_826139</name>
</gene>
<name>A0A397SS76_9GLOM</name>
<keyword evidence="2" id="KW-1185">Reference proteome</keyword>
<sequence length="192" mass="22875">MDNYQNSYSLQPQINDQHENFHTCEDINFDYNYEFNNYSNNDYLQTTDLDQIAQPSYNHYCDNLIPTIPETCINEQQQQVPQMTSQNILPQSPQYTDIDQDQNVEGQILDQDSSQLNFWTQKNHLENFEFNIPGFKIIVIPTTRTNFTNIDFTQDQNQNQDHNYLNFPNDSLQQFQQFHQQNSFELNNSCNF</sequence>
<evidence type="ECO:0000313" key="2">
    <source>
        <dbReference type="Proteomes" id="UP000265703"/>
    </source>
</evidence>
<proteinExistence type="predicted"/>
<protein>
    <submittedName>
        <fullName evidence="1">Uncharacterized protein</fullName>
    </submittedName>
</protein>
<organism evidence="1 2">
    <name type="scientific">Glomus cerebriforme</name>
    <dbReference type="NCBI Taxonomy" id="658196"/>
    <lineage>
        <taxon>Eukaryota</taxon>
        <taxon>Fungi</taxon>
        <taxon>Fungi incertae sedis</taxon>
        <taxon>Mucoromycota</taxon>
        <taxon>Glomeromycotina</taxon>
        <taxon>Glomeromycetes</taxon>
        <taxon>Glomerales</taxon>
        <taxon>Glomeraceae</taxon>
        <taxon>Glomus</taxon>
    </lineage>
</organism>